<dbReference type="Proteomes" id="UP000294692">
    <property type="component" value="Unassembled WGS sequence"/>
</dbReference>
<dbReference type="PANTHER" id="PTHR34846">
    <property type="entry name" value="4-CARBOXYMUCONOLACTONE DECARBOXYLASE FAMILY PROTEIN (AFU_ORTHOLOGUE AFUA_6G11590)"/>
    <property type="match status" value="1"/>
</dbReference>
<comment type="caution">
    <text evidence="3">The sequence shown here is derived from an EMBL/GenBank/DDBJ whole genome shotgun (WGS) entry which is preliminary data.</text>
</comment>
<organism evidence="3 4">
    <name type="scientific">Paracandidimonas soli</name>
    <dbReference type="NCBI Taxonomy" id="1917182"/>
    <lineage>
        <taxon>Bacteria</taxon>
        <taxon>Pseudomonadati</taxon>
        <taxon>Pseudomonadota</taxon>
        <taxon>Betaproteobacteria</taxon>
        <taxon>Burkholderiales</taxon>
        <taxon>Alcaligenaceae</taxon>
        <taxon>Paracandidimonas</taxon>
    </lineage>
</organism>
<feature type="region of interest" description="Disordered" evidence="1">
    <location>
        <begin position="1"/>
        <end position="25"/>
    </location>
</feature>
<dbReference type="InterPro" id="IPR003779">
    <property type="entry name" value="CMD-like"/>
</dbReference>
<feature type="compositionally biased region" description="Polar residues" evidence="1">
    <location>
        <begin position="1"/>
        <end position="12"/>
    </location>
</feature>
<gene>
    <name evidence="3" type="ORF">EV686_10823</name>
</gene>
<evidence type="ECO:0000313" key="3">
    <source>
        <dbReference type="EMBL" id="TCU95181.1"/>
    </source>
</evidence>
<protein>
    <submittedName>
        <fullName evidence="3">4-carboxymuconolactone decarboxylase</fullName>
    </submittedName>
</protein>
<dbReference type="Gene3D" id="1.20.1290.10">
    <property type="entry name" value="AhpD-like"/>
    <property type="match status" value="1"/>
</dbReference>
<accession>A0A4R3UW23</accession>
<name>A0A4R3UW23_9BURK</name>
<evidence type="ECO:0000313" key="4">
    <source>
        <dbReference type="Proteomes" id="UP000294692"/>
    </source>
</evidence>
<evidence type="ECO:0000256" key="1">
    <source>
        <dbReference type="SAM" id="MobiDB-lite"/>
    </source>
</evidence>
<evidence type="ECO:0000259" key="2">
    <source>
        <dbReference type="Pfam" id="PF02627"/>
    </source>
</evidence>
<reference evidence="3 4" key="1">
    <citation type="submission" date="2019-03" db="EMBL/GenBank/DDBJ databases">
        <title>Genomic Encyclopedia of Type Strains, Phase IV (KMG-IV): sequencing the most valuable type-strain genomes for metagenomic binning, comparative biology and taxonomic classification.</title>
        <authorList>
            <person name="Goeker M."/>
        </authorList>
    </citation>
    <scope>NUCLEOTIDE SEQUENCE [LARGE SCALE GENOMIC DNA]</scope>
    <source>
        <strain evidence="3 4">DSM 100048</strain>
    </source>
</reference>
<sequence>MTIATPQGFGTQTHERLPLPPAEHMSDAQRTVTEALIAGPRKGVKGPFVPLMHSPVLLERLAGVGEYLRFNAVLPRHVNEFATLVVARELSNQFEWAVHYPLAIQAGVPEALLEELATGARPRSMPDDEADAWAFATELLRRHSVSEPTYAAAIRRWGEQGVVELGALVGYFACVCWIMNIARTPVRSEVAALPGFPA</sequence>
<keyword evidence="4" id="KW-1185">Reference proteome</keyword>
<feature type="domain" description="Carboxymuconolactone decarboxylase-like" evidence="2">
    <location>
        <begin position="56"/>
        <end position="137"/>
    </location>
</feature>
<dbReference type="SUPFAM" id="SSF69118">
    <property type="entry name" value="AhpD-like"/>
    <property type="match status" value="1"/>
</dbReference>
<dbReference type="RefSeq" id="WP_132477630.1">
    <property type="nucleotide sequence ID" value="NZ_JBHRVM010000001.1"/>
</dbReference>
<dbReference type="EMBL" id="SMBX01000008">
    <property type="protein sequence ID" value="TCU95181.1"/>
    <property type="molecule type" value="Genomic_DNA"/>
</dbReference>
<dbReference type="OrthoDB" id="5987308at2"/>
<dbReference type="Pfam" id="PF02627">
    <property type="entry name" value="CMD"/>
    <property type="match status" value="1"/>
</dbReference>
<dbReference type="PANTHER" id="PTHR34846:SF11">
    <property type="entry name" value="4-CARBOXYMUCONOLACTONE DECARBOXYLASE FAMILY PROTEIN (AFU_ORTHOLOGUE AFUA_6G11590)"/>
    <property type="match status" value="1"/>
</dbReference>
<dbReference type="AlphaFoldDB" id="A0A4R3UW23"/>
<proteinExistence type="predicted"/>
<dbReference type="GO" id="GO:0051920">
    <property type="term" value="F:peroxiredoxin activity"/>
    <property type="evidence" value="ECO:0007669"/>
    <property type="project" value="InterPro"/>
</dbReference>
<dbReference type="InterPro" id="IPR029032">
    <property type="entry name" value="AhpD-like"/>
</dbReference>